<accession>A0ABS4WJC5</accession>
<evidence type="ECO:0000313" key="1">
    <source>
        <dbReference type="EMBL" id="MBP2376303.1"/>
    </source>
</evidence>
<dbReference type="Proteomes" id="UP000766570">
    <property type="component" value="Unassembled WGS sequence"/>
</dbReference>
<dbReference type="EMBL" id="JAGIOE010000001">
    <property type="protein sequence ID" value="MBP2376303.1"/>
    <property type="molecule type" value="Genomic_DNA"/>
</dbReference>
<reference evidence="1 2" key="1">
    <citation type="submission" date="2021-03" db="EMBL/GenBank/DDBJ databases">
        <title>Sequencing the genomes of 1000 actinobacteria strains.</title>
        <authorList>
            <person name="Klenk H.-P."/>
        </authorList>
    </citation>
    <scope>NUCLEOTIDE SEQUENCE [LARGE SCALE GENOMIC DNA]</scope>
    <source>
        <strain evidence="1 2">DSM 15454</strain>
    </source>
</reference>
<comment type="caution">
    <text evidence="1">The sequence shown here is derived from an EMBL/GenBank/DDBJ whole genome shotgun (WGS) entry which is preliminary data.</text>
</comment>
<protein>
    <submittedName>
        <fullName evidence="1">Uncharacterized protein</fullName>
    </submittedName>
</protein>
<keyword evidence="2" id="KW-1185">Reference proteome</keyword>
<evidence type="ECO:0000313" key="2">
    <source>
        <dbReference type="Proteomes" id="UP000766570"/>
    </source>
</evidence>
<organism evidence="1 2">
    <name type="scientific">Paeniglutamicibacter psychrophenolicus</name>
    <dbReference type="NCBI Taxonomy" id="257454"/>
    <lineage>
        <taxon>Bacteria</taxon>
        <taxon>Bacillati</taxon>
        <taxon>Actinomycetota</taxon>
        <taxon>Actinomycetes</taxon>
        <taxon>Micrococcales</taxon>
        <taxon>Micrococcaceae</taxon>
        <taxon>Paeniglutamicibacter</taxon>
    </lineage>
</organism>
<gene>
    <name evidence="1" type="ORF">JOF46_004215</name>
</gene>
<proteinExistence type="predicted"/>
<name>A0ABS4WJC5_9MICC</name>
<sequence length="53" mass="5473">MASLVGEAMVESMRSGGAFVPVHYRSMASAGFNALVPYPGIPDTAPACSLTRT</sequence>